<dbReference type="InterPro" id="IPR025966">
    <property type="entry name" value="OppC_N"/>
</dbReference>
<feature type="transmembrane region" description="Helical" evidence="7">
    <location>
        <begin position="138"/>
        <end position="163"/>
    </location>
</feature>
<reference evidence="10" key="1">
    <citation type="journal article" date="2019" name="Int. J. Syst. Evol. Microbiol.">
        <title>The Global Catalogue of Microorganisms (GCM) 10K type strain sequencing project: providing services to taxonomists for standard genome sequencing and annotation.</title>
        <authorList>
            <consortium name="The Broad Institute Genomics Platform"/>
            <consortium name="The Broad Institute Genome Sequencing Center for Infectious Disease"/>
            <person name="Wu L."/>
            <person name="Ma J."/>
        </authorList>
    </citation>
    <scope>NUCLEOTIDE SEQUENCE [LARGE SCALE GENOMIC DNA]</scope>
    <source>
        <strain evidence="10">CGMCC 4.7241</strain>
    </source>
</reference>
<evidence type="ECO:0000259" key="8">
    <source>
        <dbReference type="PROSITE" id="PS50928"/>
    </source>
</evidence>
<keyword evidence="4 7" id="KW-0812">Transmembrane</keyword>
<dbReference type="Proteomes" id="UP001595699">
    <property type="component" value="Unassembled WGS sequence"/>
</dbReference>
<dbReference type="EMBL" id="JBHRZH010000011">
    <property type="protein sequence ID" value="MFC3761896.1"/>
    <property type="molecule type" value="Genomic_DNA"/>
</dbReference>
<sequence length="305" mass="33715">MEKTVPAARRLTGLPWRALLRDKWSTASLVFLLLVILAAVFGPMLSPYEVTGRNMGSAMLPPFSVQEGNFYLFGTDAIGRDMLTRILDGGRVSLSVAVAVAVISGTIGVALGILAGYYRGWVDDVIMRIVDVFMTLPTIFFVLLVLYVVGASTFNLIAVMAVARWMLYCRVVRGLVLSLREQTFVVATQTLGASGLRVMLRHLIPNTLTTILTIGTIDIARVILLESSISFLGLGLQPPSVSWGLLVADGRAYIRNAWWLITVPGLFIFLTALSINMFGLWLRMINDPSHRWRYLRLAPRKERAA</sequence>
<dbReference type="InterPro" id="IPR000515">
    <property type="entry name" value="MetI-like"/>
</dbReference>
<evidence type="ECO:0000256" key="7">
    <source>
        <dbReference type="RuleBase" id="RU363032"/>
    </source>
</evidence>
<evidence type="ECO:0000256" key="1">
    <source>
        <dbReference type="ARBA" id="ARBA00004651"/>
    </source>
</evidence>
<dbReference type="Pfam" id="PF00528">
    <property type="entry name" value="BPD_transp_1"/>
    <property type="match status" value="1"/>
</dbReference>
<keyword evidence="2 7" id="KW-0813">Transport</keyword>
<evidence type="ECO:0000256" key="2">
    <source>
        <dbReference type="ARBA" id="ARBA00022448"/>
    </source>
</evidence>
<feature type="transmembrane region" description="Helical" evidence="7">
    <location>
        <begin position="257"/>
        <end position="282"/>
    </location>
</feature>
<keyword evidence="3" id="KW-1003">Cell membrane</keyword>
<comment type="similarity">
    <text evidence="7">Belongs to the binding-protein-dependent transport system permease family.</text>
</comment>
<evidence type="ECO:0000313" key="10">
    <source>
        <dbReference type="Proteomes" id="UP001595699"/>
    </source>
</evidence>
<dbReference type="CDD" id="cd06261">
    <property type="entry name" value="TM_PBP2"/>
    <property type="match status" value="1"/>
</dbReference>
<proteinExistence type="inferred from homology"/>
<keyword evidence="10" id="KW-1185">Reference proteome</keyword>
<dbReference type="PANTHER" id="PTHR43386">
    <property type="entry name" value="OLIGOPEPTIDE TRANSPORT SYSTEM PERMEASE PROTEIN APPC"/>
    <property type="match status" value="1"/>
</dbReference>
<dbReference type="Gene3D" id="1.10.3720.10">
    <property type="entry name" value="MetI-like"/>
    <property type="match status" value="1"/>
</dbReference>
<evidence type="ECO:0000256" key="3">
    <source>
        <dbReference type="ARBA" id="ARBA00022475"/>
    </source>
</evidence>
<dbReference type="InterPro" id="IPR035906">
    <property type="entry name" value="MetI-like_sf"/>
</dbReference>
<accession>A0ABV7Y9A3</accession>
<feature type="transmembrane region" description="Helical" evidence="7">
    <location>
        <begin position="92"/>
        <end position="118"/>
    </location>
</feature>
<dbReference type="PANTHER" id="PTHR43386:SF1">
    <property type="entry name" value="D,D-DIPEPTIDE TRANSPORT SYSTEM PERMEASE PROTEIN DDPC-RELATED"/>
    <property type="match status" value="1"/>
</dbReference>
<evidence type="ECO:0000256" key="4">
    <source>
        <dbReference type="ARBA" id="ARBA00022692"/>
    </source>
</evidence>
<organism evidence="9 10">
    <name type="scientific">Tenggerimyces flavus</name>
    <dbReference type="NCBI Taxonomy" id="1708749"/>
    <lineage>
        <taxon>Bacteria</taxon>
        <taxon>Bacillati</taxon>
        <taxon>Actinomycetota</taxon>
        <taxon>Actinomycetes</taxon>
        <taxon>Propionibacteriales</taxon>
        <taxon>Nocardioidaceae</taxon>
        <taxon>Tenggerimyces</taxon>
    </lineage>
</organism>
<dbReference type="Pfam" id="PF12911">
    <property type="entry name" value="OppC_N"/>
    <property type="match status" value="1"/>
</dbReference>
<evidence type="ECO:0000313" key="9">
    <source>
        <dbReference type="EMBL" id="MFC3761896.1"/>
    </source>
</evidence>
<comment type="subcellular location">
    <subcellularLocation>
        <location evidence="1 7">Cell membrane</location>
        <topology evidence="1 7">Multi-pass membrane protein</topology>
    </subcellularLocation>
</comment>
<name>A0ABV7Y9A3_9ACTN</name>
<dbReference type="PROSITE" id="PS50928">
    <property type="entry name" value="ABC_TM1"/>
    <property type="match status" value="1"/>
</dbReference>
<keyword evidence="5 7" id="KW-1133">Transmembrane helix</keyword>
<dbReference type="RefSeq" id="WP_205121393.1">
    <property type="nucleotide sequence ID" value="NZ_JAFBCM010000001.1"/>
</dbReference>
<evidence type="ECO:0000256" key="6">
    <source>
        <dbReference type="ARBA" id="ARBA00023136"/>
    </source>
</evidence>
<dbReference type="InterPro" id="IPR050366">
    <property type="entry name" value="BP-dependent_transpt_permease"/>
</dbReference>
<feature type="transmembrane region" description="Helical" evidence="7">
    <location>
        <begin position="24"/>
        <end position="45"/>
    </location>
</feature>
<feature type="domain" description="ABC transmembrane type-1" evidence="8">
    <location>
        <begin position="90"/>
        <end position="279"/>
    </location>
</feature>
<protein>
    <submittedName>
        <fullName evidence="9">ABC transporter permease</fullName>
    </submittedName>
</protein>
<keyword evidence="6 7" id="KW-0472">Membrane</keyword>
<dbReference type="SUPFAM" id="SSF161098">
    <property type="entry name" value="MetI-like"/>
    <property type="match status" value="1"/>
</dbReference>
<evidence type="ECO:0000256" key="5">
    <source>
        <dbReference type="ARBA" id="ARBA00022989"/>
    </source>
</evidence>
<gene>
    <name evidence="9" type="ORF">ACFOUW_13725</name>
</gene>
<comment type="caution">
    <text evidence="9">The sequence shown here is derived from an EMBL/GenBank/DDBJ whole genome shotgun (WGS) entry which is preliminary data.</text>
</comment>